<dbReference type="EMBL" id="JBEPMO010000003">
    <property type="protein sequence ID" value="MET3731237.1"/>
    <property type="molecule type" value="Genomic_DNA"/>
</dbReference>
<dbReference type="RefSeq" id="WP_354507308.1">
    <property type="nucleotide sequence ID" value="NZ_JBEPMO010000003.1"/>
</dbReference>
<keyword evidence="1" id="KW-0472">Membrane</keyword>
<gene>
    <name evidence="2" type="ORF">ABID46_000804</name>
</gene>
<proteinExistence type="predicted"/>
<name>A0ABV2LUM3_9FLAO</name>
<evidence type="ECO:0000313" key="3">
    <source>
        <dbReference type="Proteomes" id="UP001549146"/>
    </source>
</evidence>
<evidence type="ECO:0000256" key="1">
    <source>
        <dbReference type="SAM" id="Phobius"/>
    </source>
</evidence>
<sequence length="63" mass="7366">MIRNVINILMGCMYAFIGVFIIMRNWFFTDLEPWAAMILGVLFIVYGAFRLFRAIQAIRSNES</sequence>
<protein>
    <submittedName>
        <fullName evidence="2">ABC-type nickel/cobalt efflux system permease component RcnA</fullName>
    </submittedName>
</protein>
<keyword evidence="1" id="KW-0812">Transmembrane</keyword>
<keyword evidence="3" id="KW-1185">Reference proteome</keyword>
<dbReference type="Proteomes" id="UP001549146">
    <property type="component" value="Unassembled WGS sequence"/>
</dbReference>
<reference evidence="2 3" key="1">
    <citation type="submission" date="2024-06" db="EMBL/GenBank/DDBJ databases">
        <title>Genomic Encyclopedia of Type Strains, Phase IV (KMG-IV): sequencing the most valuable type-strain genomes for metagenomic binning, comparative biology and taxonomic classification.</title>
        <authorList>
            <person name="Goeker M."/>
        </authorList>
    </citation>
    <scope>NUCLEOTIDE SEQUENCE [LARGE SCALE GENOMIC DNA]</scope>
    <source>
        <strain evidence="2 3">DSM 29388</strain>
    </source>
</reference>
<feature type="transmembrane region" description="Helical" evidence="1">
    <location>
        <begin position="7"/>
        <end position="28"/>
    </location>
</feature>
<organism evidence="2 3">
    <name type="scientific">Moheibacter stercoris</name>
    <dbReference type="NCBI Taxonomy" id="1628251"/>
    <lineage>
        <taxon>Bacteria</taxon>
        <taxon>Pseudomonadati</taxon>
        <taxon>Bacteroidota</taxon>
        <taxon>Flavobacteriia</taxon>
        <taxon>Flavobacteriales</taxon>
        <taxon>Weeksellaceae</taxon>
        <taxon>Moheibacter</taxon>
    </lineage>
</organism>
<keyword evidence="1" id="KW-1133">Transmembrane helix</keyword>
<accession>A0ABV2LUM3</accession>
<comment type="caution">
    <text evidence="2">The sequence shown here is derived from an EMBL/GenBank/DDBJ whole genome shotgun (WGS) entry which is preliminary data.</text>
</comment>
<evidence type="ECO:0000313" key="2">
    <source>
        <dbReference type="EMBL" id="MET3731237.1"/>
    </source>
</evidence>
<feature type="transmembrane region" description="Helical" evidence="1">
    <location>
        <begin position="34"/>
        <end position="52"/>
    </location>
</feature>